<keyword evidence="3" id="KW-1185">Reference proteome</keyword>
<evidence type="ECO:0000313" key="2">
    <source>
        <dbReference type="EMBL" id="CAF4286252.1"/>
    </source>
</evidence>
<dbReference type="Proteomes" id="UP000663829">
    <property type="component" value="Unassembled WGS sequence"/>
</dbReference>
<accession>A0A815KMI9</accession>
<protein>
    <submittedName>
        <fullName evidence="1">Uncharacterized protein</fullName>
    </submittedName>
</protein>
<dbReference type="Proteomes" id="UP000681722">
    <property type="component" value="Unassembled WGS sequence"/>
</dbReference>
<proteinExistence type="predicted"/>
<evidence type="ECO:0000313" key="3">
    <source>
        <dbReference type="Proteomes" id="UP000663829"/>
    </source>
</evidence>
<evidence type="ECO:0000313" key="1">
    <source>
        <dbReference type="EMBL" id="CAF1391816.1"/>
    </source>
</evidence>
<reference evidence="1" key="1">
    <citation type="submission" date="2021-02" db="EMBL/GenBank/DDBJ databases">
        <authorList>
            <person name="Nowell W R."/>
        </authorList>
    </citation>
    <scope>NUCLEOTIDE SEQUENCE</scope>
</reference>
<feature type="non-terminal residue" evidence="1">
    <location>
        <position position="1"/>
    </location>
</feature>
<dbReference type="EMBL" id="CAJNOQ010017031">
    <property type="protein sequence ID" value="CAF1391816.1"/>
    <property type="molecule type" value="Genomic_DNA"/>
</dbReference>
<comment type="caution">
    <text evidence="1">The sequence shown here is derived from an EMBL/GenBank/DDBJ whole genome shotgun (WGS) entry which is preliminary data.</text>
</comment>
<dbReference type="OrthoDB" id="10063353at2759"/>
<gene>
    <name evidence="1" type="ORF">GPM918_LOCUS32833</name>
    <name evidence="2" type="ORF">SRO942_LOCUS33502</name>
</gene>
<dbReference type="EMBL" id="CAJOBC010082437">
    <property type="protein sequence ID" value="CAF4286252.1"/>
    <property type="molecule type" value="Genomic_DNA"/>
</dbReference>
<organism evidence="1 3">
    <name type="scientific">Didymodactylos carnosus</name>
    <dbReference type="NCBI Taxonomy" id="1234261"/>
    <lineage>
        <taxon>Eukaryota</taxon>
        <taxon>Metazoa</taxon>
        <taxon>Spiralia</taxon>
        <taxon>Gnathifera</taxon>
        <taxon>Rotifera</taxon>
        <taxon>Eurotatoria</taxon>
        <taxon>Bdelloidea</taxon>
        <taxon>Philodinida</taxon>
        <taxon>Philodinidae</taxon>
        <taxon>Didymodactylos</taxon>
    </lineage>
</organism>
<sequence length="77" mass="8881">ISSDTLLERLAEFVDDQQNVPDDTTFLNGTVYRKPKGEKIASTREYRLVEDDDDLFLFVKLTKGRTRGELPFQSVQN</sequence>
<dbReference type="AlphaFoldDB" id="A0A815KMI9"/>
<name>A0A815KMI9_9BILA</name>